<comment type="caution">
    <text evidence="1">The sequence shown here is derived from an EMBL/GenBank/DDBJ whole genome shotgun (WGS) entry which is preliminary data.</text>
</comment>
<evidence type="ECO:0000313" key="2">
    <source>
        <dbReference type="Proteomes" id="UP000054721"/>
    </source>
</evidence>
<gene>
    <name evidence="1" type="ORF">T02_3853</name>
</gene>
<keyword evidence="2" id="KW-1185">Reference proteome</keyword>
<organism evidence="1 2">
    <name type="scientific">Trichinella nativa</name>
    <dbReference type="NCBI Taxonomy" id="6335"/>
    <lineage>
        <taxon>Eukaryota</taxon>
        <taxon>Metazoa</taxon>
        <taxon>Ecdysozoa</taxon>
        <taxon>Nematoda</taxon>
        <taxon>Enoplea</taxon>
        <taxon>Dorylaimia</taxon>
        <taxon>Trichinellida</taxon>
        <taxon>Trichinellidae</taxon>
        <taxon>Trichinella</taxon>
    </lineage>
</organism>
<evidence type="ECO:0000313" key="1">
    <source>
        <dbReference type="EMBL" id="KRZ23753.1"/>
    </source>
</evidence>
<dbReference type="EMBL" id="JYDW01004208">
    <property type="protein sequence ID" value="KRZ23753.1"/>
    <property type="molecule type" value="Genomic_DNA"/>
</dbReference>
<dbReference type="Proteomes" id="UP000054721">
    <property type="component" value="Unassembled WGS sequence"/>
</dbReference>
<reference evidence="1 2" key="1">
    <citation type="submission" date="2015-05" db="EMBL/GenBank/DDBJ databases">
        <title>Evolution of Trichinella species and genotypes.</title>
        <authorList>
            <person name="Korhonen P.K."/>
            <person name="Edoardo P."/>
            <person name="Giuseppe L.R."/>
            <person name="Gasser R.B."/>
        </authorList>
    </citation>
    <scope>NUCLEOTIDE SEQUENCE [LARGE SCALE GENOMIC DNA]</scope>
    <source>
        <strain evidence="1">ISS10</strain>
    </source>
</reference>
<proteinExistence type="predicted"/>
<protein>
    <submittedName>
        <fullName evidence="1">Uncharacterized protein</fullName>
    </submittedName>
</protein>
<name>A0A0V1ILX8_9BILA</name>
<dbReference type="AlphaFoldDB" id="A0A0V1ILX8"/>
<accession>A0A0V1ILX8</accession>
<sequence length="33" mass="3905">MLQHELERTQMSFNRAMDTENVVHLQNGVLLSY</sequence>